<dbReference type="KEGG" id="orp:MOP44_11375"/>
<name>A0A9J7BVF5_9BACT</name>
<gene>
    <name evidence="2" type="ORF">MOP44_11375</name>
</gene>
<dbReference type="InterPro" id="IPR003018">
    <property type="entry name" value="GAF"/>
</dbReference>
<evidence type="ECO:0000259" key="1">
    <source>
        <dbReference type="Pfam" id="PF01590"/>
    </source>
</evidence>
<dbReference type="AlphaFoldDB" id="A0A9J7BVF5"/>
<sequence>MQQSYESREAARVLGVDEIASLYEEGKPADTLMNVVALIASRFNTDVCSTYLLEPDRSNLVMAATVGLHPRCIGTLRMPLHEGLAGLVAEHVMPVAVPDARNHPRFKYFKESGEEEYRSFLGVPLIDRGVLQGVLVVQTKEARTFGDEEIQ</sequence>
<dbReference type="Gene3D" id="3.30.450.40">
    <property type="match status" value="1"/>
</dbReference>
<keyword evidence="3" id="KW-1185">Reference proteome</keyword>
<dbReference type="InterPro" id="IPR029016">
    <property type="entry name" value="GAF-like_dom_sf"/>
</dbReference>
<dbReference type="SUPFAM" id="SSF55781">
    <property type="entry name" value="GAF domain-like"/>
    <property type="match status" value="1"/>
</dbReference>
<protein>
    <submittedName>
        <fullName evidence="2">GAF domain-containing protein</fullName>
    </submittedName>
</protein>
<dbReference type="Pfam" id="PF01590">
    <property type="entry name" value="GAF"/>
    <property type="match status" value="1"/>
</dbReference>
<evidence type="ECO:0000313" key="2">
    <source>
        <dbReference type="EMBL" id="UWZ86521.1"/>
    </source>
</evidence>
<proteinExistence type="predicted"/>
<dbReference type="Proteomes" id="UP001059380">
    <property type="component" value="Chromosome"/>
</dbReference>
<dbReference type="RefSeq" id="WP_260796159.1">
    <property type="nucleotide sequence ID" value="NZ_CP093313.1"/>
</dbReference>
<accession>A0A9J7BVF5</accession>
<reference evidence="2" key="1">
    <citation type="submission" date="2021-04" db="EMBL/GenBank/DDBJ databases">
        <title>Phylogenetic analysis of Acidobacteriaceae.</title>
        <authorList>
            <person name="Qiu L."/>
            <person name="Zhang Q."/>
        </authorList>
    </citation>
    <scope>NUCLEOTIDE SEQUENCE</scope>
    <source>
        <strain evidence="2">DSM 25168</strain>
    </source>
</reference>
<organism evidence="2 3">
    <name type="scientific">Occallatibacter riparius</name>
    <dbReference type="NCBI Taxonomy" id="1002689"/>
    <lineage>
        <taxon>Bacteria</taxon>
        <taxon>Pseudomonadati</taxon>
        <taxon>Acidobacteriota</taxon>
        <taxon>Terriglobia</taxon>
        <taxon>Terriglobales</taxon>
        <taxon>Acidobacteriaceae</taxon>
        <taxon>Occallatibacter</taxon>
    </lineage>
</organism>
<dbReference type="EMBL" id="CP093313">
    <property type="protein sequence ID" value="UWZ86521.1"/>
    <property type="molecule type" value="Genomic_DNA"/>
</dbReference>
<feature type="domain" description="GAF" evidence="1">
    <location>
        <begin position="30"/>
        <end position="151"/>
    </location>
</feature>
<evidence type="ECO:0000313" key="3">
    <source>
        <dbReference type="Proteomes" id="UP001059380"/>
    </source>
</evidence>